<accession>A0ABQ1KSM7</accession>
<organism evidence="1 2">
    <name type="scientific">Marivita lacus</name>
    <dbReference type="NCBI Taxonomy" id="1323742"/>
    <lineage>
        <taxon>Bacteria</taxon>
        <taxon>Pseudomonadati</taxon>
        <taxon>Pseudomonadota</taxon>
        <taxon>Alphaproteobacteria</taxon>
        <taxon>Rhodobacterales</taxon>
        <taxon>Roseobacteraceae</taxon>
        <taxon>Marivita</taxon>
    </lineage>
</organism>
<reference evidence="2" key="1">
    <citation type="journal article" date="2019" name="Int. J. Syst. Evol. Microbiol.">
        <title>The Global Catalogue of Microorganisms (GCM) 10K type strain sequencing project: providing services to taxonomists for standard genome sequencing and annotation.</title>
        <authorList>
            <consortium name="The Broad Institute Genomics Platform"/>
            <consortium name="The Broad Institute Genome Sequencing Center for Infectious Disease"/>
            <person name="Wu L."/>
            <person name="Ma J."/>
        </authorList>
    </citation>
    <scope>NUCLEOTIDE SEQUENCE [LARGE SCALE GENOMIC DNA]</scope>
    <source>
        <strain evidence="2">CGMCC 1.12478</strain>
    </source>
</reference>
<evidence type="ECO:0000313" key="2">
    <source>
        <dbReference type="Proteomes" id="UP000645462"/>
    </source>
</evidence>
<dbReference type="EMBL" id="BMFC01000005">
    <property type="protein sequence ID" value="GGC05731.1"/>
    <property type="molecule type" value="Genomic_DNA"/>
</dbReference>
<comment type="caution">
    <text evidence="1">The sequence shown here is derived from an EMBL/GenBank/DDBJ whole genome shotgun (WGS) entry which is preliminary data.</text>
</comment>
<protein>
    <submittedName>
        <fullName evidence="1">Uncharacterized protein</fullName>
    </submittedName>
</protein>
<sequence>MHDICGPGRFGRDFDAHGLKKVEGGFEILLHGDVVLVKNAEIRLGIRFKQNETRVFGQGQGACLERVG</sequence>
<dbReference type="Proteomes" id="UP000645462">
    <property type="component" value="Unassembled WGS sequence"/>
</dbReference>
<evidence type="ECO:0000313" key="1">
    <source>
        <dbReference type="EMBL" id="GGC05731.1"/>
    </source>
</evidence>
<proteinExistence type="predicted"/>
<keyword evidence="2" id="KW-1185">Reference proteome</keyword>
<name>A0ABQ1KSM7_9RHOB</name>
<gene>
    <name evidence="1" type="ORF">GCM10011363_23030</name>
</gene>